<reference evidence="2" key="1">
    <citation type="submission" date="2018-06" db="EMBL/GenBank/DDBJ databases">
        <authorList>
            <person name="Zhirakovskaya E."/>
        </authorList>
    </citation>
    <scope>NUCLEOTIDE SEQUENCE</scope>
</reference>
<name>A0A3B0ZDB0_9ZZZZ</name>
<evidence type="ECO:0000313" key="2">
    <source>
        <dbReference type="EMBL" id="VAW86183.1"/>
    </source>
</evidence>
<dbReference type="InterPro" id="IPR050834">
    <property type="entry name" value="Glycosyltransf_2"/>
</dbReference>
<dbReference type="PANTHER" id="PTHR43685:SF11">
    <property type="entry name" value="GLYCOSYLTRANSFERASE TAGX-RELATED"/>
    <property type="match status" value="1"/>
</dbReference>
<dbReference type="Gene3D" id="3.90.550.10">
    <property type="entry name" value="Spore Coat Polysaccharide Biosynthesis Protein SpsA, Chain A"/>
    <property type="match status" value="1"/>
</dbReference>
<organism evidence="2">
    <name type="scientific">hydrothermal vent metagenome</name>
    <dbReference type="NCBI Taxonomy" id="652676"/>
    <lineage>
        <taxon>unclassified sequences</taxon>
        <taxon>metagenomes</taxon>
        <taxon>ecological metagenomes</taxon>
    </lineage>
</organism>
<dbReference type="Pfam" id="PF00535">
    <property type="entry name" value="Glycos_transf_2"/>
    <property type="match status" value="1"/>
</dbReference>
<proteinExistence type="predicted"/>
<dbReference type="SUPFAM" id="SSF53448">
    <property type="entry name" value="Nucleotide-diphospho-sugar transferases"/>
    <property type="match status" value="1"/>
</dbReference>
<dbReference type="AlphaFoldDB" id="A0A3B0ZDB0"/>
<protein>
    <submittedName>
        <fullName evidence="2">Glycosyl transferase, family 2</fullName>
    </submittedName>
</protein>
<feature type="domain" description="Glycosyltransferase 2-like" evidence="1">
    <location>
        <begin position="8"/>
        <end position="162"/>
    </location>
</feature>
<sequence>MPSFPKISIVTPSYNQGEFLEATLVSVLDQRYPNLEYIVIDGGSNDNSIEIIKKYEKHLTYWVSEKDRGQSHAINKGFEKATGELFYWLNSDDKLEPGALETVIENANQYPEIDVFVGHGQKADLLGNVTYYKEPGELSFERLCQWMNGGNFMQPSCFFRRSAWEAAGPLDETLNIALDVDLWLKMVKKVKFQKIDKLLSSALVHEGAKTTAFRNRMVVDCAIVVIQAGGEKFVRKHLDEMADNLSSHQKFYSEIVNHPLIKIIKPFLRPFVKRPY</sequence>
<accession>A0A3B0ZDB0</accession>
<dbReference type="PANTHER" id="PTHR43685">
    <property type="entry name" value="GLYCOSYLTRANSFERASE"/>
    <property type="match status" value="1"/>
</dbReference>
<dbReference type="InterPro" id="IPR029044">
    <property type="entry name" value="Nucleotide-diphossugar_trans"/>
</dbReference>
<keyword evidence="2" id="KW-0808">Transferase</keyword>
<evidence type="ECO:0000259" key="1">
    <source>
        <dbReference type="Pfam" id="PF00535"/>
    </source>
</evidence>
<gene>
    <name evidence="2" type="ORF">MNBD_GAMMA16-892</name>
</gene>
<dbReference type="EMBL" id="UOFO01000088">
    <property type="protein sequence ID" value="VAW86183.1"/>
    <property type="molecule type" value="Genomic_DNA"/>
</dbReference>
<dbReference type="CDD" id="cd06433">
    <property type="entry name" value="GT_2_WfgS_like"/>
    <property type="match status" value="1"/>
</dbReference>
<dbReference type="InterPro" id="IPR001173">
    <property type="entry name" value="Glyco_trans_2-like"/>
</dbReference>
<dbReference type="GO" id="GO:0016740">
    <property type="term" value="F:transferase activity"/>
    <property type="evidence" value="ECO:0007669"/>
    <property type="project" value="UniProtKB-KW"/>
</dbReference>